<sequence>MARRDIAIGALLWLFPRLMLASNSSVQVRMQTPWTCATTSCSCTDLEMLDMGTGAVIPTDMQIHAVKYWPEPVGYQGVFTNPDRDPYTNIYQEIHARDLPVIRNELGANALLLAPWSFGHRSHTQFLEQATANNLKVIPSFDLSWYWEDGRWGSDLATRAALRKDFHDFLQYSALIQEDARLSTPESILLWNLEGLPSVEAILPRSCVAGALTDVANFRNCIASSGDLVDALNTVQTIQESRLPKSPSISLKASSGPFHLLAPAQDMLQVVREAQREFHCEEGAQRAECAARDDVPVFKFDRPLALTIDLGDVYLSVAENSEYLAAFVFWMERVVGCHPVAVGQAAMQLLRSETDCHEELEEKLQWEEDDGFQRLKAEELQHDDLETDLIDQNAELQAEAKEAETVKLPDFPIPETYRSWTFSMREAVRATSDKPAEAFKWVQEVYERSATLESFWHTGKFLTLDSKILLALSRVAKEELARQAINCKAVRGRQVLLMLEHYFKTNEEAGYVEPNQASNPVVAKAMEDWNAKKRGFLNPKPAVKHEEITDKMWEAPDIAKAEDISKLSMDPPENS</sequence>
<feature type="coiled-coil region" evidence="1">
    <location>
        <begin position="375"/>
        <end position="406"/>
    </location>
</feature>
<evidence type="ECO:0000313" key="4">
    <source>
        <dbReference type="Proteomes" id="UP000601435"/>
    </source>
</evidence>
<keyword evidence="1" id="KW-0175">Coiled coil</keyword>
<dbReference type="AlphaFoldDB" id="A0A812P1E4"/>
<reference evidence="3" key="1">
    <citation type="submission" date="2021-02" db="EMBL/GenBank/DDBJ databases">
        <authorList>
            <person name="Dougan E. K."/>
            <person name="Rhodes N."/>
            <person name="Thang M."/>
            <person name="Chan C."/>
        </authorList>
    </citation>
    <scope>NUCLEOTIDE SEQUENCE</scope>
</reference>
<evidence type="ECO:0000256" key="2">
    <source>
        <dbReference type="SAM" id="SignalP"/>
    </source>
</evidence>
<proteinExistence type="predicted"/>
<evidence type="ECO:0000313" key="3">
    <source>
        <dbReference type="EMBL" id="CAE7335985.1"/>
    </source>
</evidence>
<protein>
    <submittedName>
        <fullName evidence="3">Uncharacterized protein</fullName>
    </submittedName>
</protein>
<dbReference type="EMBL" id="CAJNJA010014115">
    <property type="protein sequence ID" value="CAE7335985.1"/>
    <property type="molecule type" value="Genomic_DNA"/>
</dbReference>
<feature type="signal peptide" evidence="2">
    <location>
        <begin position="1"/>
        <end position="21"/>
    </location>
</feature>
<gene>
    <name evidence="3" type="ORF">SNEC2469_LOCUS8589</name>
</gene>
<feature type="chain" id="PRO_5032463937" evidence="2">
    <location>
        <begin position="22"/>
        <end position="575"/>
    </location>
</feature>
<name>A0A812P1E4_9DINO</name>
<comment type="caution">
    <text evidence="3">The sequence shown here is derived from an EMBL/GenBank/DDBJ whole genome shotgun (WGS) entry which is preliminary data.</text>
</comment>
<dbReference type="Proteomes" id="UP000601435">
    <property type="component" value="Unassembled WGS sequence"/>
</dbReference>
<organism evidence="3 4">
    <name type="scientific">Symbiodinium necroappetens</name>
    <dbReference type="NCBI Taxonomy" id="1628268"/>
    <lineage>
        <taxon>Eukaryota</taxon>
        <taxon>Sar</taxon>
        <taxon>Alveolata</taxon>
        <taxon>Dinophyceae</taxon>
        <taxon>Suessiales</taxon>
        <taxon>Symbiodiniaceae</taxon>
        <taxon>Symbiodinium</taxon>
    </lineage>
</organism>
<keyword evidence="4" id="KW-1185">Reference proteome</keyword>
<accession>A0A812P1E4</accession>
<evidence type="ECO:0000256" key="1">
    <source>
        <dbReference type="SAM" id="Coils"/>
    </source>
</evidence>
<keyword evidence="2" id="KW-0732">Signal</keyword>
<dbReference type="OrthoDB" id="414715at2759"/>